<evidence type="ECO:0000259" key="3">
    <source>
        <dbReference type="Pfam" id="PF26578"/>
    </source>
</evidence>
<evidence type="ECO:0000256" key="1">
    <source>
        <dbReference type="SAM" id="MobiDB-lite"/>
    </source>
</evidence>
<dbReference type="EMBL" id="CM027685">
    <property type="protein sequence ID" value="KAG0526498.1"/>
    <property type="molecule type" value="Genomic_DNA"/>
</dbReference>
<proteinExistence type="predicted"/>
<accession>A0A921UCI6</accession>
<dbReference type="PANTHER" id="PTHR31533">
    <property type="entry name" value="GPI-ANCHORED PROTEIN LLG1-RELATED-RELATED"/>
    <property type="match status" value="1"/>
</dbReference>
<evidence type="ECO:0000256" key="2">
    <source>
        <dbReference type="SAM" id="SignalP"/>
    </source>
</evidence>
<keyword evidence="2" id="KW-0732">Signal</keyword>
<reference evidence="4" key="2">
    <citation type="submission" date="2020-10" db="EMBL/GenBank/DDBJ databases">
        <authorList>
            <person name="Cooper E.A."/>
            <person name="Brenton Z.W."/>
            <person name="Flinn B.S."/>
            <person name="Jenkins J."/>
            <person name="Shu S."/>
            <person name="Flowers D."/>
            <person name="Luo F."/>
            <person name="Wang Y."/>
            <person name="Xia P."/>
            <person name="Barry K."/>
            <person name="Daum C."/>
            <person name="Lipzen A."/>
            <person name="Yoshinaga Y."/>
            <person name="Schmutz J."/>
            <person name="Saski C."/>
            <person name="Vermerris W."/>
            <person name="Kresovich S."/>
        </authorList>
    </citation>
    <scope>NUCLEOTIDE SEQUENCE</scope>
</reference>
<dbReference type="PANTHER" id="PTHR31533:SF37">
    <property type="entry name" value="OS04G0500300 PROTEIN"/>
    <property type="match status" value="1"/>
</dbReference>
<feature type="domain" description="GPI-anchored protein LLG1-like" evidence="3">
    <location>
        <begin position="133"/>
        <end position="210"/>
    </location>
</feature>
<protein>
    <recommendedName>
        <fullName evidence="3">GPI-anchored protein LLG1-like domain-containing protein</fullName>
    </recommendedName>
</protein>
<feature type="region of interest" description="Disordered" evidence="1">
    <location>
        <begin position="65"/>
        <end position="95"/>
    </location>
</feature>
<gene>
    <name evidence="4" type="ORF">BDA96_06G151200</name>
</gene>
<dbReference type="InterPro" id="IPR039307">
    <property type="entry name" value="LORELEI-like"/>
</dbReference>
<dbReference type="Pfam" id="PF26578">
    <property type="entry name" value="LLG1"/>
    <property type="match status" value="1"/>
</dbReference>
<dbReference type="Proteomes" id="UP000807115">
    <property type="component" value="Chromosome 6"/>
</dbReference>
<dbReference type="InterPro" id="IPR058888">
    <property type="entry name" value="LLG1-like"/>
</dbReference>
<evidence type="ECO:0000313" key="4">
    <source>
        <dbReference type="EMBL" id="KAG0526498.1"/>
    </source>
</evidence>
<evidence type="ECO:0000313" key="5">
    <source>
        <dbReference type="Proteomes" id="UP000807115"/>
    </source>
</evidence>
<name>A0A921UCI6_SORBI</name>
<reference evidence="4" key="1">
    <citation type="journal article" date="2019" name="BMC Genomics">
        <title>A new reference genome for Sorghum bicolor reveals high levels of sequence similarity between sweet and grain genotypes: implications for the genetics of sugar metabolism.</title>
        <authorList>
            <person name="Cooper E.A."/>
            <person name="Brenton Z.W."/>
            <person name="Flinn B.S."/>
            <person name="Jenkins J."/>
            <person name="Shu S."/>
            <person name="Flowers D."/>
            <person name="Luo F."/>
            <person name="Wang Y."/>
            <person name="Xia P."/>
            <person name="Barry K."/>
            <person name="Daum C."/>
            <person name="Lipzen A."/>
            <person name="Yoshinaga Y."/>
            <person name="Schmutz J."/>
            <person name="Saski C."/>
            <person name="Vermerris W."/>
            <person name="Kresovich S."/>
        </authorList>
    </citation>
    <scope>NUCLEOTIDE SEQUENCE</scope>
</reference>
<dbReference type="AlphaFoldDB" id="A0A921UCI6"/>
<feature type="chain" id="PRO_5036881234" description="GPI-anchored protein LLG1-like domain-containing protein" evidence="2">
    <location>
        <begin position="26"/>
        <end position="212"/>
    </location>
</feature>
<feature type="signal peptide" evidence="2">
    <location>
        <begin position="1"/>
        <end position="25"/>
    </location>
</feature>
<organism evidence="4 5">
    <name type="scientific">Sorghum bicolor</name>
    <name type="common">Sorghum</name>
    <name type="synonym">Sorghum vulgare</name>
    <dbReference type="NCBI Taxonomy" id="4558"/>
    <lineage>
        <taxon>Eukaryota</taxon>
        <taxon>Viridiplantae</taxon>
        <taxon>Streptophyta</taxon>
        <taxon>Embryophyta</taxon>
        <taxon>Tracheophyta</taxon>
        <taxon>Spermatophyta</taxon>
        <taxon>Magnoliopsida</taxon>
        <taxon>Liliopsida</taxon>
        <taxon>Poales</taxon>
        <taxon>Poaceae</taxon>
        <taxon>PACMAD clade</taxon>
        <taxon>Panicoideae</taxon>
        <taxon>Andropogonodae</taxon>
        <taxon>Andropogoneae</taxon>
        <taxon>Sorghinae</taxon>
        <taxon>Sorghum</taxon>
    </lineage>
</organism>
<comment type="caution">
    <text evidence="4">The sequence shown here is derived from an EMBL/GenBank/DDBJ whole genome shotgun (WGS) entry which is preliminary data.</text>
</comment>
<sequence length="212" mass="22570">MGPTGTGSAAILFCCICVVVSLSSSMVVVRSAVPEETPKFNVVPEENPKAIVAPKKIPKSTAVPEENPKFTVAPKEIPKSTATPEETPKSTAAPKETPKFISMGALECSANITMTKPARKLGAVVEGVCPVRFDHTRGISAVADSCRDRPRPSPERCCGALKTFACPYSDLINDNDHNGCASDMFYQIIVRGRLRPGLFSQMCVEGPLGLSC</sequence>